<comment type="caution">
    <text evidence="1">The sequence shown here is derived from an EMBL/GenBank/DDBJ whole genome shotgun (WGS) entry which is preliminary data.</text>
</comment>
<organism evidence="1 2">
    <name type="scientific">Phenylobacterium hankyongense</name>
    <dbReference type="NCBI Taxonomy" id="1813876"/>
    <lineage>
        <taxon>Bacteria</taxon>
        <taxon>Pseudomonadati</taxon>
        <taxon>Pseudomonadota</taxon>
        <taxon>Alphaproteobacteria</taxon>
        <taxon>Caulobacterales</taxon>
        <taxon>Caulobacteraceae</taxon>
        <taxon>Phenylobacterium</taxon>
    </lineage>
</organism>
<evidence type="ECO:0000313" key="2">
    <source>
        <dbReference type="Proteomes" id="UP000249842"/>
    </source>
</evidence>
<evidence type="ECO:0008006" key="3">
    <source>
        <dbReference type="Google" id="ProtNLM"/>
    </source>
</evidence>
<sequence length="67" mass="7317">MLSVPMRTFPGLFVGRRTVVPPTAAPQDADSIRFVCGACDDLIFTAKDRAVLSDLVVKCRCGEFNQL</sequence>
<name>A0A328AV54_9CAUL</name>
<gene>
    <name evidence="1" type="ORF">DJ021_03490</name>
</gene>
<dbReference type="EMBL" id="QFYP01000001">
    <property type="protein sequence ID" value="RAK58930.1"/>
    <property type="molecule type" value="Genomic_DNA"/>
</dbReference>
<dbReference type="OrthoDB" id="7211019at2"/>
<protein>
    <recommendedName>
        <fullName evidence="3">Com family DNA-binding transcriptional regulator</fullName>
    </recommendedName>
</protein>
<keyword evidence="2" id="KW-1185">Reference proteome</keyword>
<accession>A0A328AV54</accession>
<dbReference type="Proteomes" id="UP000249842">
    <property type="component" value="Unassembled WGS sequence"/>
</dbReference>
<dbReference type="AlphaFoldDB" id="A0A328AV54"/>
<reference evidence="2" key="1">
    <citation type="submission" date="2018-05" db="EMBL/GenBank/DDBJ databases">
        <authorList>
            <person name="Li X."/>
        </authorList>
    </citation>
    <scope>NUCLEOTIDE SEQUENCE [LARGE SCALE GENOMIC DNA]</scope>
    <source>
        <strain evidence="2">HKS-05</strain>
    </source>
</reference>
<evidence type="ECO:0000313" key="1">
    <source>
        <dbReference type="EMBL" id="RAK58930.1"/>
    </source>
</evidence>
<dbReference type="RefSeq" id="WP_111456223.1">
    <property type="nucleotide sequence ID" value="NZ_QFYP01000001.1"/>
</dbReference>
<proteinExistence type="predicted"/>